<evidence type="ECO:0000313" key="3">
    <source>
        <dbReference type="EMBL" id="MBB5042683.1"/>
    </source>
</evidence>
<proteinExistence type="predicted"/>
<feature type="region of interest" description="Disordered" evidence="1">
    <location>
        <begin position="86"/>
        <end position="107"/>
    </location>
</feature>
<accession>A0A7W7YUM3</accession>
<sequence length="124" mass="12862">MKRAGRLVPALFAIMLAGAAGAADIVDGKYGDKEGCRYAETGESSGADIFFLLDGKGVTTAVSYCEFKGEGKSVGGATKVAAECHEEGSEETTPAEMTLTPDSGGYTVSLPDGTRWGPLMRCRS</sequence>
<evidence type="ECO:0000256" key="1">
    <source>
        <dbReference type="SAM" id="MobiDB-lite"/>
    </source>
</evidence>
<comment type="caution">
    <text evidence="3">The sequence shown here is derived from an EMBL/GenBank/DDBJ whole genome shotgun (WGS) entry which is preliminary data.</text>
</comment>
<gene>
    <name evidence="3" type="ORF">HNQ66_002079</name>
</gene>
<protein>
    <submittedName>
        <fullName evidence="3">Uncharacterized protein</fullName>
    </submittedName>
</protein>
<dbReference type="Proteomes" id="UP000535406">
    <property type="component" value="Unassembled WGS sequence"/>
</dbReference>
<name>A0A7W7YUM3_9HYPH</name>
<keyword evidence="2" id="KW-0732">Signal</keyword>
<feature type="chain" id="PRO_5031355183" evidence="2">
    <location>
        <begin position="23"/>
        <end position="124"/>
    </location>
</feature>
<reference evidence="3 4" key="1">
    <citation type="submission" date="2020-08" db="EMBL/GenBank/DDBJ databases">
        <title>Genomic Encyclopedia of Type Strains, Phase IV (KMG-IV): sequencing the most valuable type-strain genomes for metagenomic binning, comparative biology and taxonomic classification.</title>
        <authorList>
            <person name="Goeker M."/>
        </authorList>
    </citation>
    <scope>NUCLEOTIDE SEQUENCE [LARGE SCALE GENOMIC DNA]</scope>
    <source>
        <strain evidence="3 4">DSM 21319</strain>
    </source>
</reference>
<dbReference type="AlphaFoldDB" id="A0A7W7YUM3"/>
<dbReference type="RefSeq" id="WP_184143796.1">
    <property type="nucleotide sequence ID" value="NZ_JACHIK010000005.1"/>
</dbReference>
<organism evidence="3 4">
    <name type="scientific">Shinella fusca</name>
    <dbReference type="NCBI Taxonomy" id="544480"/>
    <lineage>
        <taxon>Bacteria</taxon>
        <taxon>Pseudomonadati</taxon>
        <taxon>Pseudomonadota</taxon>
        <taxon>Alphaproteobacteria</taxon>
        <taxon>Hyphomicrobiales</taxon>
        <taxon>Rhizobiaceae</taxon>
        <taxon>Shinella</taxon>
    </lineage>
</organism>
<dbReference type="EMBL" id="JACHIK010000005">
    <property type="protein sequence ID" value="MBB5042683.1"/>
    <property type="molecule type" value="Genomic_DNA"/>
</dbReference>
<feature type="signal peptide" evidence="2">
    <location>
        <begin position="1"/>
        <end position="22"/>
    </location>
</feature>
<keyword evidence="4" id="KW-1185">Reference proteome</keyword>
<evidence type="ECO:0000256" key="2">
    <source>
        <dbReference type="SAM" id="SignalP"/>
    </source>
</evidence>
<evidence type="ECO:0000313" key="4">
    <source>
        <dbReference type="Proteomes" id="UP000535406"/>
    </source>
</evidence>